<dbReference type="Pfam" id="PF13692">
    <property type="entry name" value="Glyco_trans_1_4"/>
    <property type="match status" value="1"/>
</dbReference>
<accession>A0A7K1FNT9</accession>
<proteinExistence type="predicted"/>
<dbReference type="GO" id="GO:0016740">
    <property type="term" value="F:transferase activity"/>
    <property type="evidence" value="ECO:0007669"/>
    <property type="project" value="UniProtKB-KW"/>
</dbReference>
<dbReference type="Proteomes" id="UP000460221">
    <property type="component" value="Unassembled WGS sequence"/>
</dbReference>
<dbReference type="Gene3D" id="3.40.50.2000">
    <property type="entry name" value="Glycogen Phosphorylase B"/>
    <property type="match status" value="1"/>
</dbReference>
<dbReference type="AlphaFoldDB" id="A0A7K1FNT9"/>
<keyword evidence="2" id="KW-1185">Reference proteome</keyword>
<gene>
    <name evidence="1" type="ORF">GIS00_18005</name>
</gene>
<dbReference type="EMBL" id="WLYK01000008">
    <property type="protein sequence ID" value="MTD15832.1"/>
    <property type="molecule type" value="Genomic_DNA"/>
</dbReference>
<reference evidence="1 2" key="1">
    <citation type="submission" date="2019-11" db="EMBL/GenBank/DDBJ databases">
        <authorList>
            <person name="Jiang L.-Q."/>
        </authorList>
    </citation>
    <scope>NUCLEOTIDE SEQUENCE [LARGE SCALE GENOMIC DNA]</scope>
    <source>
        <strain evidence="1 2">YIM 132087</strain>
    </source>
</reference>
<sequence length="401" mass="44047">MTTGIRPHDSAAGSAPAGAIARDIVFTFTFETYGDAVHRGMNRPPDRLLQSLMVSEQVRRLLVVNPFRSAPVRALRTVLGKGDARFPADDEHTLYTPLRVRRQDPTDVPKVRSAFREFDRKVGETARGRGLVHPAVITANPLMGAFCPFDWAGPVTFYARDDWAALPSREPWWPAIRAAYRSMQASGRAVVAVSQKIIDRIEPTGPAAVVPNGVEPAEWTGPMPEAPPWLQAIPHPRAIYVGTLDSRLDAEGLAVLAKARPDLHVVLLGIRADAGYLDRVLELPNVHVHDQVGRAELAASIRNCDLALLSHQRTELTEAMSPLKIYEYLAAGCPVLSIDLAPCRNISDRVLLTDTVDDFVDVLDDALALGRQAEPDRLAFLEANSWKARHQQILSVALRAT</sequence>
<evidence type="ECO:0000313" key="2">
    <source>
        <dbReference type="Proteomes" id="UP000460221"/>
    </source>
</evidence>
<organism evidence="1 2">
    <name type="scientific">Nakamurella alba</name>
    <dbReference type="NCBI Taxonomy" id="2665158"/>
    <lineage>
        <taxon>Bacteria</taxon>
        <taxon>Bacillati</taxon>
        <taxon>Actinomycetota</taxon>
        <taxon>Actinomycetes</taxon>
        <taxon>Nakamurellales</taxon>
        <taxon>Nakamurellaceae</taxon>
        <taxon>Nakamurella</taxon>
    </lineage>
</organism>
<keyword evidence="1" id="KW-0808">Transferase</keyword>
<dbReference type="SUPFAM" id="SSF53756">
    <property type="entry name" value="UDP-Glycosyltransferase/glycogen phosphorylase"/>
    <property type="match status" value="1"/>
</dbReference>
<evidence type="ECO:0000313" key="1">
    <source>
        <dbReference type="EMBL" id="MTD15832.1"/>
    </source>
</evidence>
<protein>
    <submittedName>
        <fullName evidence="1">Glycosyltransferase</fullName>
    </submittedName>
</protein>
<name>A0A7K1FNT9_9ACTN</name>
<comment type="caution">
    <text evidence="1">The sequence shown here is derived from an EMBL/GenBank/DDBJ whole genome shotgun (WGS) entry which is preliminary data.</text>
</comment>
<dbReference type="RefSeq" id="WP_154769852.1">
    <property type="nucleotide sequence ID" value="NZ_WLYK01000008.1"/>
</dbReference>